<evidence type="ECO:0000256" key="1">
    <source>
        <dbReference type="SAM" id="MobiDB-lite"/>
    </source>
</evidence>
<organism evidence="2 3">
    <name type="scientific">Wolfiporia cocos (strain MD-104)</name>
    <name type="common">Brown rot fungus</name>
    <dbReference type="NCBI Taxonomy" id="742152"/>
    <lineage>
        <taxon>Eukaryota</taxon>
        <taxon>Fungi</taxon>
        <taxon>Dikarya</taxon>
        <taxon>Basidiomycota</taxon>
        <taxon>Agaricomycotina</taxon>
        <taxon>Agaricomycetes</taxon>
        <taxon>Polyporales</taxon>
        <taxon>Phaeolaceae</taxon>
        <taxon>Wolfiporia</taxon>
    </lineage>
</organism>
<dbReference type="Proteomes" id="UP000218811">
    <property type="component" value="Unassembled WGS sequence"/>
</dbReference>
<feature type="compositionally biased region" description="Basic and acidic residues" evidence="1">
    <location>
        <begin position="69"/>
        <end position="83"/>
    </location>
</feature>
<sequence length="149" mass="17003">MYAQEMPLDTPRQAWARHWGRVALLYHRHQMHCGEMRQLVLPRGSPQGFPAFPAAEAASGAHSAPRRPSMFEDQYRETFEGQCRKSKSYGQVPPASASPASVHRPMRATGDDREQFENTFWATYRSVPCNLAPPGFLREDRNEDFIHST</sequence>
<reference evidence="2 3" key="1">
    <citation type="journal article" date="2012" name="Science">
        <title>The Paleozoic origin of enzymatic lignin decomposition reconstructed from 31 fungal genomes.</title>
        <authorList>
            <person name="Floudas D."/>
            <person name="Binder M."/>
            <person name="Riley R."/>
            <person name="Barry K."/>
            <person name="Blanchette R.A."/>
            <person name="Henrissat B."/>
            <person name="Martinez A.T."/>
            <person name="Otillar R."/>
            <person name="Spatafora J.W."/>
            <person name="Yadav J.S."/>
            <person name="Aerts A."/>
            <person name="Benoit I."/>
            <person name="Boyd A."/>
            <person name="Carlson A."/>
            <person name="Copeland A."/>
            <person name="Coutinho P.M."/>
            <person name="de Vries R.P."/>
            <person name="Ferreira P."/>
            <person name="Findley K."/>
            <person name="Foster B."/>
            <person name="Gaskell J."/>
            <person name="Glotzer D."/>
            <person name="Gorecki P."/>
            <person name="Heitman J."/>
            <person name="Hesse C."/>
            <person name="Hori C."/>
            <person name="Igarashi K."/>
            <person name="Jurgens J.A."/>
            <person name="Kallen N."/>
            <person name="Kersten P."/>
            <person name="Kohler A."/>
            <person name="Kuees U."/>
            <person name="Kumar T.K.A."/>
            <person name="Kuo A."/>
            <person name="LaButti K."/>
            <person name="Larrondo L.F."/>
            <person name="Lindquist E."/>
            <person name="Ling A."/>
            <person name="Lombard V."/>
            <person name="Lucas S."/>
            <person name="Lundell T."/>
            <person name="Martin R."/>
            <person name="McLaughlin D.J."/>
            <person name="Morgenstern I."/>
            <person name="Morin E."/>
            <person name="Murat C."/>
            <person name="Nagy L.G."/>
            <person name="Nolan M."/>
            <person name="Ohm R.A."/>
            <person name="Patyshakuliyeva A."/>
            <person name="Rokas A."/>
            <person name="Ruiz-Duenas F.J."/>
            <person name="Sabat G."/>
            <person name="Salamov A."/>
            <person name="Samejima M."/>
            <person name="Schmutz J."/>
            <person name="Slot J.C."/>
            <person name="St John F."/>
            <person name="Stenlid J."/>
            <person name="Sun H."/>
            <person name="Sun S."/>
            <person name="Syed K."/>
            <person name="Tsang A."/>
            <person name="Wiebenga A."/>
            <person name="Young D."/>
            <person name="Pisabarro A."/>
            <person name="Eastwood D.C."/>
            <person name="Martin F."/>
            <person name="Cullen D."/>
            <person name="Grigoriev I.V."/>
            <person name="Hibbett D.S."/>
        </authorList>
    </citation>
    <scope>NUCLEOTIDE SEQUENCE [LARGE SCALE GENOMIC DNA]</scope>
    <source>
        <strain evidence="2 3">MD-104</strain>
    </source>
</reference>
<dbReference type="AlphaFoldDB" id="A0A2H3IUI5"/>
<keyword evidence="3" id="KW-1185">Reference proteome</keyword>
<evidence type="ECO:0000313" key="3">
    <source>
        <dbReference type="Proteomes" id="UP000218811"/>
    </source>
</evidence>
<evidence type="ECO:0000313" key="2">
    <source>
        <dbReference type="EMBL" id="PCH33646.1"/>
    </source>
</evidence>
<proteinExistence type="predicted"/>
<protein>
    <submittedName>
        <fullName evidence="2">Uncharacterized protein</fullName>
    </submittedName>
</protein>
<dbReference type="EMBL" id="KB467831">
    <property type="protein sequence ID" value="PCH33646.1"/>
    <property type="molecule type" value="Genomic_DNA"/>
</dbReference>
<gene>
    <name evidence="2" type="ORF">WOLCODRAFT_160232</name>
</gene>
<accession>A0A2H3IUI5</accession>
<feature type="compositionally biased region" description="Low complexity" evidence="1">
    <location>
        <begin position="51"/>
        <end position="63"/>
    </location>
</feature>
<feature type="region of interest" description="Disordered" evidence="1">
    <location>
        <begin position="51"/>
        <end position="108"/>
    </location>
</feature>
<name>A0A2H3IUI5_WOLCO</name>